<organism evidence="2 3">
    <name type="scientific">Leucobacter denitrificans</name>
    <dbReference type="NCBI Taxonomy" id="683042"/>
    <lineage>
        <taxon>Bacteria</taxon>
        <taxon>Bacillati</taxon>
        <taxon>Actinomycetota</taxon>
        <taxon>Actinomycetes</taxon>
        <taxon>Micrococcales</taxon>
        <taxon>Microbacteriaceae</taxon>
        <taxon>Leucobacter</taxon>
    </lineage>
</organism>
<proteinExistence type="predicted"/>
<keyword evidence="3" id="KW-1185">Reference proteome</keyword>
<dbReference type="EMBL" id="CP060716">
    <property type="protein sequence ID" value="QNN63711.1"/>
    <property type="molecule type" value="Genomic_DNA"/>
</dbReference>
<dbReference type="Pfam" id="PF13657">
    <property type="entry name" value="Couple_hipA"/>
    <property type="match status" value="1"/>
</dbReference>
<dbReference type="NCBIfam" id="TIGR03071">
    <property type="entry name" value="couple_hipA"/>
    <property type="match status" value="1"/>
</dbReference>
<evidence type="ECO:0000313" key="3">
    <source>
        <dbReference type="Proteomes" id="UP000515934"/>
    </source>
</evidence>
<dbReference type="RefSeq" id="WP_187556169.1">
    <property type="nucleotide sequence ID" value="NZ_CP060716.1"/>
</dbReference>
<feature type="domain" description="HipA N-terminal subdomain 1" evidence="1">
    <location>
        <begin position="6"/>
        <end position="101"/>
    </location>
</feature>
<accession>A0A7G9S786</accession>
<reference evidence="2 3" key="1">
    <citation type="submission" date="2020-08" db="EMBL/GenBank/DDBJ databases">
        <title>Genome sequence of Leucobacter denitrificans KACC 14055T.</title>
        <authorList>
            <person name="Hyun D.-W."/>
            <person name="Bae J.-W."/>
        </authorList>
    </citation>
    <scope>NUCLEOTIDE SEQUENCE [LARGE SCALE GENOMIC DNA]</scope>
    <source>
        <strain evidence="2 3">KACC 14055</strain>
    </source>
</reference>
<name>A0A7G9S786_9MICO</name>
<evidence type="ECO:0000259" key="1">
    <source>
        <dbReference type="Pfam" id="PF13657"/>
    </source>
</evidence>
<protein>
    <submittedName>
        <fullName evidence="2">HipA N-terminal domain-containing protein</fullName>
    </submittedName>
</protein>
<dbReference type="InterPro" id="IPR017508">
    <property type="entry name" value="HipA_N1"/>
</dbReference>
<dbReference type="KEGG" id="ldn:H9L06_05320"/>
<sequence length="119" mass="12639">MAKRELNVFLYGDPVGTLTGSGSLITGFRYQSGYSGAALSRSMPITKRSVGRQTASAWFTGLLPEGEELRRAMADAHGSRDTTSMGLLESAGLDCAGAVQVAPEGDLPEREQRFEPITG</sequence>
<gene>
    <name evidence="2" type="ORF">H9L06_05320</name>
</gene>
<dbReference type="AlphaFoldDB" id="A0A7G9S786"/>
<dbReference type="Proteomes" id="UP000515934">
    <property type="component" value="Chromosome"/>
</dbReference>
<evidence type="ECO:0000313" key="2">
    <source>
        <dbReference type="EMBL" id="QNN63711.1"/>
    </source>
</evidence>